<name>A0ABW3RD11_9FLAO</name>
<evidence type="ECO:0008006" key="3">
    <source>
        <dbReference type="Google" id="ProtNLM"/>
    </source>
</evidence>
<gene>
    <name evidence="1" type="ORF">ACFQ2E_11175</name>
</gene>
<dbReference type="EMBL" id="JBHTLJ010000003">
    <property type="protein sequence ID" value="MFD1162983.1"/>
    <property type="molecule type" value="Genomic_DNA"/>
</dbReference>
<accession>A0ABW3RD11</accession>
<dbReference type="RefSeq" id="WP_311939966.1">
    <property type="nucleotide sequence ID" value="NZ_JAVSCK010000003.1"/>
</dbReference>
<protein>
    <recommendedName>
        <fullName evidence="3">Apea-like HEPN domain-containing protein</fullName>
    </recommendedName>
</protein>
<evidence type="ECO:0000313" key="2">
    <source>
        <dbReference type="Proteomes" id="UP001597163"/>
    </source>
</evidence>
<keyword evidence="2" id="KW-1185">Reference proteome</keyword>
<reference evidence="2" key="1">
    <citation type="journal article" date="2019" name="Int. J. Syst. Evol. Microbiol.">
        <title>The Global Catalogue of Microorganisms (GCM) 10K type strain sequencing project: providing services to taxonomists for standard genome sequencing and annotation.</title>
        <authorList>
            <consortium name="The Broad Institute Genomics Platform"/>
            <consortium name="The Broad Institute Genome Sequencing Center for Infectious Disease"/>
            <person name="Wu L."/>
            <person name="Ma J."/>
        </authorList>
    </citation>
    <scope>NUCLEOTIDE SEQUENCE [LARGE SCALE GENOMIC DNA]</scope>
    <source>
        <strain evidence="2">CCUG 63246</strain>
    </source>
</reference>
<proteinExistence type="predicted"/>
<evidence type="ECO:0000313" key="1">
    <source>
        <dbReference type="EMBL" id="MFD1162983.1"/>
    </source>
</evidence>
<sequence>MKRGILYKLVSYPSLITLKKGFGLHMNHEGYDFTVRVQQHVKALQILDYNNDIIVNKISDKKTESTLKTNKIKELSKKELFIQIENSKLIIETIGSNCNSFRTRDITNLLFGIEVEDIENVNSVQDKFDDILKYFLKIYRIKSGDIHTKFPEDLNEELLVIREGRYLYLQEDLDKKISERLNSEMRVAIGIKSLKMPTSFTIGSKKNLDFDKNGEVIKEFVKSNSKISQIDEFHLKAREEFYVNNNYKYAILELFTMIEVLIVDKLTKYKLANGVSNKKLKEFKKNIPISYLINVELPLILNNITNDDRKVLSQIDSIRKIRNEIVHENKKLTKVECEFAFKAVNDFFDVLRKNQL</sequence>
<dbReference type="Proteomes" id="UP001597163">
    <property type="component" value="Unassembled WGS sequence"/>
</dbReference>
<comment type="caution">
    <text evidence="1">The sequence shown here is derived from an EMBL/GenBank/DDBJ whole genome shotgun (WGS) entry which is preliminary data.</text>
</comment>
<organism evidence="1 2">
    <name type="scientific">Hwangdonia seohaensis</name>
    <dbReference type="NCBI Taxonomy" id="1240727"/>
    <lineage>
        <taxon>Bacteria</taxon>
        <taxon>Pseudomonadati</taxon>
        <taxon>Bacteroidota</taxon>
        <taxon>Flavobacteriia</taxon>
        <taxon>Flavobacteriales</taxon>
        <taxon>Flavobacteriaceae</taxon>
        <taxon>Hwangdonia</taxon>
    </lineage>
</organism>